<dbReference type="VEuPathDB" id="VectorBase:LLOJ004623"/>
<dbReference type="EMBL" id="AJWK01014440">
    <property type="status" value="NOT_ANNOTATED_CDS"/>
    <property type="molecule type" value="Genomic_DNA"/>
</dbReference>
<evidence type="ECO:0000256" key="2">
    <source>
        <dbReference type="ARBA" id="ARBA00022692"/>
    </source>
</evidence>
<evidence type="ECO:0000256" key="4">
    <source>
        <dbReference type="ARBA" id="ARBA00023136"/>
    </source>
</evidence>
<reference evidence="6" key="1">
    <citation type="submission" date="2020-05" db="UniProtKB">
        <authorList>
            <consortium name="EnsemblMetazoa"/>
        </authorList>
    </citation>
    <scope>IDENTIFICATION</scope>
    <source>
        <strain evidence="6">Jacobina</strain>
    </source>
</reference>
<dbReference type="InterPro" id="IPR036259">
    <property type="entry name" value="MFS_trans_sf"/>
</dbReference>
<evidence type="ECO:0000256" key="3">
    <source>
        <dbReference type="ARBA" id="ARBA00022989"/>
    </source>
</evidence>
<dbReference type="SUPFAM" id="SSF103473">
    <property type="entry name" value="MFS general substrate transporter"/>
    <property type="match status" value="1"/>
</dbReference>
<evidence type="ECO:0000313" key="6">
    <source>
        <dbReference type="EnsemblMetazoa" id="LLOJ004623-PA"/>
    </source>
</evidence>
<accession>A0A1B0CJC2</accession>
<protein>
    <submittedName>
        <fullName evidence="6">Uncharacterized protein</fullName>
    </submittedName>
</protein>
<proteinExistence type="predicted"/>
<evidence type="ECO:0000256" key="1">
    <source>
        <dbReference type="ARBA" id="ARBA00004141"/>
    </source>
</evidence>
<evidence type="ECO:0000256" key="5">
    <source>
        <dbReference type="SAM" id="Phobius"/>
    </source>
</evidence>
<dbReference type="PANTHER" id="PTHR23507">
    <property type="entry name" value="ZGC:174356"/>
    <property type="match status" value="1"/>
</dbReference>
<keyword evidence="7" id="KW-1185">Reference proteome</keyword>
<name>A0A1B0CJC2_LUTLO</name>
<organism evidence="6 7">
    <name type="scientific">Lutzomyia longipalpis</name>
    <name type="common">Sand fly</name>
    <dbReference type="NCBI Taxonomy" id="7200"/>
    <lineage>
        <taxon>Eukaryota</taxon>
        <taxon>Metazoa</taxon>
        <taxon>Ecdysozoa</taxon>
        <taxon>Arthropoda</taxon>
        <taxon>Hexapoda</taxon>
        <taxon>Insecta</taxon>
        <taxon>Pterygota</taxon>
        <taxon>Neoptera</taxon>
        <taxon>Endopterygota</taxon>
        <taxon>Diptera</taxon>
        <taxon>Nematocera</taxon>
        <taxon>Psychodoidea</taxon>
        <taxon>Psychodidae</taxon>
        <taxon>Lutzomyia</taxon>
        <taxon>Lutzomyia</taxon>
    </lineage>
</organism>
<feature type="transmembrane region" description="Helical" evidence="5">
    <location>
        <begin position="268"/>
        <end position="286"/>
    </location>
</feature>
<dbReference type="AlphaFoldDB" id="A0A1B0CJC2"/>
<feature type="transmembrane region" description="Helical" evidence="5">
    <location>
        <begin position="200"/>
        <end position="222"/>
    </location>
</feature>
<dbReference type="GO" id="GO:0016020">
    <property type="term" value="C:membrane"/>
    <property type="evidence" value="ECO:0007669"/>
    <property type="project" value="UniProtKB-SubCell"/>
</dbReference>
<dbReference type="Proteomes" id="UP000092461">
    <property type="component" value="Unassembled WGS sequence"/>
</dbReference>
<keyword evidence="4 5" id="KW-0472">Membrane</keyword>
<feature type="transmembrane region" description="Helical" evidence="5">
    <location>
        <begin position="175"/>
        <end position="194"/>
    </location>
</feature>
<dbReference type="EMBL" id="AJWK01014441">
    <property type="status" value="NOT_ANNOTATED_CDS"/>
    <property type="molecule type" value="Genomic_DNA"/>
</dbReference>
<dbReference type="VEuPathDB" id="VectorBase:LLONM1_000167"/>
<dbReference type="EnsemblMetazoa" id="LLOJ004623-RA">
    <property type="protein sequence ID" value="LLOJ004623-PA"/>
    <property type="gene ID" value="LLOJ004623"/>
</dbReference>
<feature type="transmembrane region" description="Helical" evidence="5">
    <location>
        <begin position="142"/>
        <end position="163"/>
    </location>
</feature>
<dbReference type="PANTHER" id="PTHR23507:SF37">
    <property type="entry name" value="GH08173P"/>
    <property type="match status" value="1"/>
</dbReference>
<keyword evidence="2 5" id="KW-0812">Transmembrane</keyword>
<comment type="subcellular location">
    <subcellularLocation>
        <location evidence="1">Membrane</location>
        <topology evidence="1">Multi-pass membrane protein</topology>
    </subcellularLocation>
</comment>
<dbReference type="EMBL" id="AJWK01014442">
    <property type="status" value="NOT_ANNOTATED_CDS"/>
    <property type="molecule type" value="Genomic_DNA"/>
</dbReference>
<evidence type="ECO:0000313" key="7">
    <source>
        <dbReference type="Proteomes" id="UP000092461"/>
    </source>
</evidence>
<sequence length="351" mass="40365">MDHQLEKTEDVPIAQRQEKWYNKITVEPTMFLYMMAFMLTSVIEQAFYLHKACIVDHNYPAEWQTTSNQRSLREVGCSGVLCDFFDRHHVVESLKTLCRKREMKRHVYLWIFMVAMALYTFQRDEKPMMYLYTQLKFDWNTVTYSNFKTFQSSAYVIMMLAGIPLMSKVFGWPDTVIVMVGACAHASARFFFAFAEVPWVLYIGGAVSSLGPVVAPVLRSMTSKVVPLAERGKVFALLSVFDNAVPLFSGVLYTQVYNATINTHPAGIFWLTMSTQLCVLLFALYIHITLKGRNLAVAEVEKKTTLIYGDKANSEEEDQGQYLDDETYTLKSKYFAIEFRSSFKGSRKEEC</sequence>
<keyword evidence="3 5" id="KW-1133">Transmembrane helix</keyword>
<feature type="transmembrane region" description="Helical" evidence="5">
    <location>
        <begin position="107"/>
        <end position="122"/>
    </location>
</feature>
<dbReference type="Gene3D" id="1.20.1250.20">
    <property type="entry name" value="MFS general substrate transporter like domains"/>
    <property type="match status" value="1"/>
</dbReference>
<feature type="transmembrane region" description="Helical" evidence="5">
    <location>
        <begin position="30"/>
        <end position="49"/>
    </location>
</feature>
<feature type="transmembrane region" description="Helical" evidence="5">
    <location>
        <begin position="234"/>
        <end position="256"/>
    </location>
</feature>
<dbReference type="GO" id="GO:0022857">
    <property type="term" value="F:transmembrane transporter activity"/>
    <property type="evidence" value="ECO:0007669"/>
    <property type="project" value="TreeGrafter"/>
</dbReference>